<dbReference type="AlphaFoldDB" id="A0A4R7C4I5"/>
<evidence type="ECO:0000313" key="5">
    <source>
        <dbReference type="EMBL" id="TDR92923.1"/>
    </source>
</evidence>
<dbReference type="OrthoDB" id="9803968at2"/>
<keyword evidence="6" id="KW-1185">Reference proteome</keyword>
<name>A0A4R7C4I5_9HYPH</name>
<dbReference type="InterPro" id="IPR042099">
    <property type="entry name" value="ANL_N_sf"/>
</dbReference>
<dbReference type="Pfam" id="PF13193">
    <property type="entry name" value="AMP-binding_C"/>
    <property type="match status" value="1"/>
</dbReference>
<dbReference type="GO" id="GO:0031956">
    <property type="term" value="F:medium-chain fatty acid-CoA ligase activity"/>
    <property type="evidence" value="ECO:0007669"/>
    <property type="project" value="TreeGrafter"/>
</dbReference>
<comment type="caution">
    <text evidence="5">The sequence shown here is derived from an EMBL/GenBank/DDBJ whole genome shotgun (WGS) entry which is preliminary data.</text>
</comment>
<feature type="domain" description="AMP-dependent synthetase/ligase" evidence="3">
    <location>
        <begin position="19"/>
        <end position="395"/>
    </location>
</feature>
<dbReference type="InterPro" id="IPR000873">
    <property type="entry name" value="AMP-dep_synth/lig_dom"/>
</dbReference>
<dbReference type="InterPro" id="IPR045851">
    <property type="entry name" value="AMP-bd_C_sf"/>
</dbReference>
<gene>
    <name evidence="5" type="ORF">EV668_0167</name>
</gene>
<dbReference type="InterPro" id="IPR025110">
    <property type="entry name" value="AMP-bd_C"/>
</dbReference>
<dbReference type="EMBL" id="SNZR01000011">
    <property type="protein sequence ID" value="TDR92923.1"/>
    <property type="molecule type" value="Genomic_DNA"/>
</dbReference>
<dbReference type="Proteomes" id="UP000295122">
    <property type="component" value="Unassembled WGS sequence"/>
</dbReference>
<dbReference type="Gene3D" id="3.30.300.30">
    <property type="match status" value="1"/>
</dbReference>
<protein>
    <submittedName>
        <fullName evidence="5">Fatty-acyl-CoA synthase</fullName>
    </submittedName>
</protein>
<comment type="similarity">
    <text evidence="1">Belongs to the ATP-dependent AMP-binding enzyme family.</text>
</comment>
<proteinExistence type="inferred from homology"/>
<sequence length="540" mass="58324">MPNTAIDTFCPTTLQDSLARAAALAPTVEAVVASDGRITYRDLQDRVGLVRSALQALGVRRGDHVAICMGNGIRWIELFFAAGSLGAVTVPINTRLLPDEIRYALRQSRARFLFVASRVIKVDFLAILREVCPAVDDRLPDDALPDLETVIVAGGEAPPGALGWDAFMDGGGAAVEPTASADDTLLIQYTSGTTAFPKGAMLSHRSMLANAFCAGIRVGFRTADRYHSARPFFHVSGSTLSVLAALQHAATLITMDRFEPGEALAQMERERATHFSGNDTMVLMLLDHPERAGRKLHLHGGWIAGAPTVIRRAIDELGMRDVVVAYGLSEASPNVALSCWWEPEVVRVASRVLVQAGLEVRIRDPEEGGDVPADQEGARQGELLIKGWSVMKGYFDKPEETAAALDPAGWLATGDVVRLDAENRLTFVGRAKDIIRVGGENVAPAEIEDILHRHPAVKQAQVVGVPDARLVEVPAAFIIASEGTEPDPDEIIAWSRERMAGFKVPRYVRVVPGFEAIGMTASSKVQKRKLAAHARELFGL</sequence>
<evidence type="ECO:0000256" key="2">
    <source>
        <dbReference type="ARBA" id="ARBA00022598"/>
    </source>
</evidence>
<evidence type="ECO:0000256" key="1">
    <source>
        <dbReference type="ARBA" id="ARBA00006432"/>
    </source>
</evidence>
<dbReference type="RefSeq" id="WP_133767969.1">
    <property type="nucleotide sequence ID" value="NZ_SNZR01000011.1"/>
</dbReference>
<feature type="domain" description="AMP-binding enzyme C-terminal" evidence="4">
    <location>
        <begin position="446"/>
        <end position="515"/>
    </location>
</feature>
<dbReference type="SUPFAM" id="SSF56801">
    <property type="entry name" value="Acetyl-CoA synthetase-like"/>
    <property type="match status" value="1"/>
</dbReference>
<dbReference type="Pfam" id="PF00501">
    <property type="entry name" value="AMP-binding"/>
    <property type="match status" value="1"/>
</dbReference>
<evidence type="ECO:0000259" key="3">
    <source>
        <dbReference type="Pfam" id="PF00501"/>
    </source>
</evidence>
<dbReference type="PANTHER" id="PTHR43201:SF5">
    <property type="entry name" value="MEDIUM-CHAIN ACYL-COA LIGASE ACSF2, MITOCHONDRIAL"/>
    <property type="match status" value="1"/>
</dbReference>
<organism evidence="5 6">
    <name type="scientific">Enterovirga rhinocerotis</name>
    <dbReference type="NCBI Taxonomy" id="1339210"/>
    <lineage>
        <taxon>Bacteria</taxon>
        <taxon>Pseudomonadati</taxon>
        <taxon>Pseudomonadota</taxon>
        <taxon>Alphaproteobacteria</taxon>
        <taxon>Hyphomicrobiales</taxon>
        <taxon>Methylobacteriaceae</taxon>
        <taxon>Enterovirga</taxon>
    </lineage>
</organism>
<dbReference type="PANTHER" id="PTHR43201">
    <property type="entry name" value="ACYL-COA SYNTHETASE"/>
    <property type="match status" value="1"/>
</dbReference>
<accession>A0A4R7C4I5</accession>
<evidence type="ECO:0000313" key="6">
    <source>
        <dbReference type="Proteomes" id="UP000295122"/>
    </source>
</evidence>
<dbReference type="Gene3D" id="3.40.50.12780">
    <property type="entry name" value="N-terminal domain of ligase-like"/>
    <property type="match status" value="1"/>
</dbReference>
<keyword evidence="2" id="KW-0436">Ligase</keyword>
<evidence type="ECO:0000259" key="4">
    <source>
        <dbReference type="Pfam" id="PF13193"/>
    </source>
</evidence>
<dbReference type="GO" id="GO:0006631">
    <property type="term" value="P:fatty acid metabolic process"/>
    <property type="evidence" value="ECO:0007669"/>
    <property type="project" value="TreeGrafter"/>
</dbReference>
<reference evidence="5 6" key="1">
    <citation type="submission" date="2019-03" db="EMBL/GenBank/DDBJ databases">
        <title>Genomic Encyclopedia of Type Strains, Phase IV (KMG-IV): sequencing the most valuable type-strain genomes for metagenomic binning, comparative biology and taxonomic classification.</title>
        <authorList>
            <person name="Goeker M."/>
        </authorList>
    </citation>
    <scope>NUCLEOTIDE SEQUENCE [LARGE SCALE GENOMIC DNA]</scope>
    <source>
        <strain evidence="5 6">DSM 25903</strain>
    </source>
</reference>